<dbReference type="InterPro" id="IPR042100">
    <property type="entry name" value="Bug_dom1"/>
</dbReference>
<dbReference type="PANTHER" id="PTHR42928">
    <property type="entry name" value="TRICARBOXYLATE-BINDING PROTEIN"/>
    <property type="match status" value="1"/>
</dbReference>
<accession>A0A556ALX6</accession>
<dbReference type="CDD" id="cd07012">
    <property type="entry name" value="PBP2_Bug_TTT"/>
    <property type="match status" value="1"/>
</dbReference>
<dbReference type="OrthoDB" id="8881940at2"/>
<dbReference type="InterPro" id="IPR005064">
    <property type="entry name" value="BUG"/>
</dbReference>
<evidence type="ECO:0000313" key="2">
    <source>
        <dbReference type="EMBL" id="TSH93882.1"/>
    </source>
</evidence>
<dbReference type="Gene3D" id="3.40.190.10">
    <property type="entry name" value="Periplasmic binding protein-like II"/>
    <property type="match status" value="1"/>
</dbReference>
<dbReference type="PIRSF" id="PIRSF017082">
    <property type="entry name" value="YflP"/>
    <property type="match status" value="1"/>
</dbReference>
<organism evidence="2 3">
    <name type="scientific">Verticiella sediminum</name>
    <dbReference type="NCBI Taxonomy" id="1247510"/>
    <lineage>
        <taxon>Bacteria</taxon>
        <taxon>Pseudomonadati</taxon>
        <taxon>Pseudomonadota</taxon>
        <taxon>Betaproteobacteria</taxon>
        <taxon>Burkholderiales</taxon>
        <taxon>Alcaligenaceae</taxon>
        <taxon>Verticiella</taxon>
    </lineage>
</organism>
<dbReference type="Proteomes" id="UP000318405">
    <property type="component" value="Unassembled WGS sequence"/>
</dbReference>
<keyword evidence="3" id="KW-1185">Reference proteome</keyword>
<dbReference type="RefSeq" id="WP_143948783.1">
    <property type="nucleotide sequence ID" value="NZ_BAABMB010000006.1"/>
</dbReference>
<evidence type="ECO:0000313" key="3">
    <source>
        <dbReference type="Proteomes" id="UP000318405"/>
    </source>
</evidence>
<sequence length="324" mass="34682">MMNRRKFVTAASCAAAAVHLPVRAQQYPSRPIRLIVPFAAGGTTDGIARMYGESIARELNGSVVVENKPGAAARIGAQFVARSPADGYTLLLAGSSIFSINQFLFKEPGYSVADLTPIGLLSRLPYVLTVANRVPVKDPKEFAQWAAAQAEPVTYGHIGAGSANHLLGVLVAQTLKIRMTGVPYKGNVPANMDLIQGLLDSQLDALNGSLPYHKAGRVRIVGLLEQERWPGLDVPTFAESGYPDLVGGSWLALAAPTGTPAEIVDRLSEIVMQAAEEKRIQDALFETGQVAMKMTQAETQAFIKSEADRWGGLIRSANLTIQES</sequence>
<proteinExistence type="inferred from homology"/>
<dbReference type="Pfam" id="PF03401">
    <property type="entry name" value="TctC"/>
    <property type="match status" value="1"/>
</dbReference>
<dbReference type="AlphaFoldDB" id="A0A556ALX6"/>
<dbReference type="Gene3D" id="3.40.190.150">
    <property type="entry name" value="Bordetella uptake gene, domain 1"/>
    <property type="match status" value="1"/>
</dbReference>
<comment type="caution">
    <text evidence="2">The sequence shown here is derived from an EMBL/GenBank/DDBJ whole genome shotgun (WGS) entry which is preliminary data.</text>
</comment>
<protein>
    <submittedName>
        <fullName evidence="2">Tripartite tricarboxylate transporter substrate binding protein</fullName>
    </submittedName>
</protein>
<name>A0A556ALX6_9BURK</name>
<dbReference type="PANTHER" id="PTHR42928:SF5">
    <property type="entry name" value="BLR1237 PROTEIN"/>
    <property type="match status" value="1"/>
</dbReference>
<dbReference type="EMBL" id="VLTJ01000026">
    <property type="protein sequence ID" value="TSH93882.1"/>
    <property type="molecule type" value="Genomic_DNA"/>
</dbReference>
<comment type="similarity">
    <text evidence="1">Belongs to the UPF0065 (bug) family.</text>
</comment>
<reference evidence="2 3" key="1">
    <citation type="submission" date="2019-07" db="EMBL/GenBank/DDBJ databases">
        <title>Qingshengfaniella alkalisoli gen. nov., sp. nov., isolated from saline soil.</title>
        <authorList>
            <person name="Xu L."/>
            <person name="Huang X.-X."/>
            <person name="Sun J.-Q."/>
        </authorList>
    </citation>
    <scope>NUCLEOTIDE SEQUENCE [LARGE SCALE GENOMIC DNA]</scope>
    <source>
        <strain evidence="2 3">DSM 27279</strain>
    </source>
</reference>
<evidence type="ECO:0000256" key="1">
    <source>
        <dbReference type="ARBA" id="ARBA00006987"/>
    </source>
</evidence>
<gene>
    <name evidence="2" type="ORF">FOZ76_13425</name>
</gene>